<comment type="caution">
    <text evidence="2">The sequence shown here is derived from an EMBL/GenBank/DDBJ whole genome shotgun (WGS) entry which is preliminary data.</text>
</comment>
<dbReference type="Pfam" id="PF00535">
    <property type="entry name" value="Glycos_transf_2"/>
    <property type="match status" value="1"/>
</dbReference>
<dbReference type="GO" id="GO:0016740">
    <property type="term" value="F:transferase activity"/>
    <property type="evidence" value="ECO:0007669"/>
    <property type="project" value="UniProtKB-KW"/>
</dbReference>
<evidence type="ECO:0000313" key="2">
    <source>
        <dbReference type="EMBL" id="TPG41657.1"/>
    </source>
</evidence>
<organism evidence="2 3">
    <name type="scientific">Flavobacterium pectinovorum</name>
    <dbReference type="NCBI Taxonomy" id="29533"/>
    <lineage>
        <taxon>Bacteria</taxon>
        <taxon>Pseudomonadati</taxon>
        <taxon>Bacteroidota</taxon>
        <taxon>Flavobacteriia</taxon>
        <taxon>Flavobacteriales</taxon>
        <taxon>Flavobacteriaceae</taxon>
        <taxon>Flavobacterium</taxon>
    </lineage>
</organism>
<dbReference type="PANTHER" id="PTHR43685">
    <property type="entry name" value="GLYCOSYLTRANSFERASE"/>
    <property type="match status" value="1"/>
</dbReference>
<evidence type="ECO:0000313" key="3">
    <source>
        <dbReference type="Proteomes" id="UP000319700"/>
    </source>
</evidence>
<dbReference type="Proteomes" id="UP000319700">
    <property type="component" value="Unassembled WGS sequence"/>
</dbReference>
<feature type="domain" description="Glycosyltransferase 2-like" evidence="1">
    <location>
        <begin position="38"/>
        <end position="135"/>
    </location>
</feature>
<dbReference type="Gene3D" id="3.90.550.10">
    <property type="entry name" value="Spore Coat Polysaccharide Biosynthesis Protein SpsA, Chain A"/>
    <property type="match status" value="1"/>
</dbReference>
<dbReference type="PANTHER" id="PTHR43685:SF2">
    <property type="entry name" value="GLYCOSYLTRANSFERASE 2-LIKE DOMAIN-CONTAINING PROTEIN"/>
    <property type="match status" value="1"/>
</dbReference>
<reference evidence="2 3" key="1">
    <citation type="journal article" date="2019" name="Environ. Microbiol.">
        <title>Species interactions and distinct microbial communities in high Arctic permafrost affected cryosols are associated with the CH4 and CO2 gas fluxes.</title>
        <authorList>
            <person name="Altshuler I."/>
            <person name="Hamel J."/>
            <person name="Turney S."/>
            <person name="Magnuson E."/>
            <person name="Levesque R."/>
            <person name="Greer C."/>
            <person name="Whyte L.G."/>
        </authorList>
    </citation>
    <scope>NUCLEOTIDE SEQUENCE [LARGE SCALE GENOMIC DNA]</scope>
    <source>
        <strain evidence="2 3">42</strain>
    </source>
</reference>
<accession>A0A502EVS7</accession>
<dbReference type="EMBL" id="RCZH01000005">
    <property type="protein sequence ID" value="TPG41657.1"/>
    <property type="molecule type" value="Genomic_DNA"/>
</dbReference>
<dbReference type="InterPro" id="IPR001173">
    <property type="entry name" value="Glyco_trans_2-like"/>
</dbReference>
<dbReference type="CDD" id="cd00761">
    <property type="entry name" value="Glyco_tranf_GTA_type"/>
    <property type="match status" value="1"/>
</dbReference>
<dbReference type="RefSeq" id="WP_140506121.1">
    <property type="nucleotide sequence ID" value="NZ_RCZH01000005.1"/>
</dbReference>
<gene>
    <name evidence="2" type="ORF">EAH81_09255</name>
</gene>
<proteinExistence type="predicted"/>
<evidence type="ECO:0000259" key="1">
    <source>
        <dbReference type="Pfam" id="PF00535"/>
    </source>
</evidence>
<protein>
    <submittedName>
        <fullName evidence="2">Glycosyltransferase family 2 protein</fullName>
    </submittedName>
</protein>
<dbReference type="InterPro" id="IPR029044">
    <property type="entry name" value="Nucleotide-diphossugar_trans"/>
</dbReference>
<keyword evidence="2" id="KW-0808">Transferase</keyword>
<name>A0A502EVS7_9FLAO</name>
<dbReference type="OrthoDB" id="9778406at2"/>
<sequence length="282" mass="32646">MEDKLDGFFIETDVEILISTMNRDSLDFLVLMFPHSHFSNFSILIVNQTQTDKILTSTYSNVRVINSFEKGLSKSRNLAFENATGKILVIADDDIVYPEGFITKIINAYHKFPEAAAINFSAVNSDGNLIKKYPSRSKSNLNIFDILNTSSIEMTINRSVFDVKKIQFDENFGLGSFFEMGEEAIFLFDLKEKKQQLVFEPQAIVIHNNQTSSDKKNTIERYYIQGALFSRIFKKKYFFWLLIKLFFELKQNKIKLSNIKTVLESAKKGHEKFEIIQYGNRK</sequence>
<dbReference type="AlphaFoldDB" id="A0A502EVS7"/>
<dbReference type="SUPFAM" id="SSF53448">
    <property type="entry name" value="Nucleotide-diphospho-sugar transferases"/>
    <property type="match status" value="1"/>
</dbReference>
<dbReference type="InterPro" id="IPR050834">
    <property type="entry name" value="Glycosyltransf_2"/>
</dbReference>
<keyword evidence="3" id="KW-1185">Reference proteome</keyword>